<dbReference type="Pfam" id="PF00535">
    <property type="entry name" value="Glycos_transf_2"/>
    <property type="match status" value="1"/>
</dbReference>
<dbReference type="Gene3D" id="3.90.550.10">
    <property type="entry name" value="Spore Coat Polysaccharide Biosynthesis Protein SpsA, Chain A"/>
    <property type="match status" value="1"/>
</dbReference>
<dbReference type="Proteomes" id="UP000199306">
    <property type="component" value="Unassembled WGS sequence"/>
</dbReference>
<name>A0A1I5YP35_9BACT</name>
<evidence type="ECO:0000313" key="2">
    <source>
        <dbReference type="EMBL" id="SFQ45996.1"/>
    </source>
</evidence>
<dbReference type="PANTHER" id="PTHR43685">
    <property type="entry name" value="GLYCOSYLTRANSFERASE"/>
    <property type="match status" value="1"/>
</dbReference>
<dbReference type="InterPro" id="IPR001173">
    <property type="entry name" value="Glyco_trans_2-like"/>
</dbReference>
<proteinExistence type="predicted"/>
<gene>
    <name evidence="2" type="ORF">SAMN04515674_12049</name>
</gene>
<evidence type="ECO:0000313" key="3">
    <source>
        <dbReference type="Proteomes" id="UP000199306"/>
    </source>
</evidence>
<dbReference type="RefSeq" id="WP_092019623.1">
    <property type="nucleotide sequence ID" value="NZ_FOXH01000020.1"/>
</dbReference>
<dbReference type="STRING" id="1079859.SAMN04515674_12049"/>
<dbReference type="PANTHER" id="PTHR43685:SF2">
    <property type="entry name" value="GLYCOSYLTRANSFERASE 2-LIKE DOMAIN-CONTAINING PROTEIN"/>
    <property type="match status" value="1"/>
</dbReference>
<reference evidence="2 3" key="1">
    <citation type="submission" date="2016-10" db="EMBL/GenBank/DDBJ databases">
        <authorList>
            <person name="de Groot N.N."/>
        </authorList>
    </citation>
    <scope>NUCLEOTIDE SEQUENCE [LARGE SCALE GENOMIC DNA]</scope>
    <source>
        <strain evidence="3">E92,LMG 26720,CCM 7988</strain>
    </source>
</reference>
<protein>
    <submittedName>
        <fullName evidence="2">Glycosyltransferase, GT2 family</fullName>
    </submittedName>
</protein>
<feature type="domain" description="Glycosyltransferase 2-like" evidence="1">
    <location>
        <begin position="6"/>
        <end position="173"/>
    </location>
</feature>
<sequence length="302" mass="34416">MKNRVSVIIATYNRAPLLKETINSLLTYFRQDFIDSKSEIIIIDNNSNDGTLNAVQEYLKESDIVKYYLETNQGLSHARNRGIKESSGDILVFLDDDIDIDKSYFELCDEAFASADVNIIGGKVLPYNVAVPEWLPKEYYYLASIFDLGEQRMEVNTLMGANYAMRKSVADKVGWYDPNLGRKGDLLLGGEENDYLKRAQALNYKILYIPELIVFHKIENKLNKDYIFNHAFHNGKSSSLLESQKLNLRFILKIMKSLGVLGLYAGFGKHMSSSNKKVLFQIKQLYASGYLKGMKTKFSGNF</sequence>
<evidence type="ECO:0000259" key="1">
    <source>
        <dbReference type="Pfam" id="PF00535"/>
    </source>
</evidence>
<dbReference type="InterPro" id="IPR029044">
    <property type="entry name" value="Nucleotide-diphossugar_trans"/>
</dbReference>
<dbReference type="InterPro" id="IPR050834">
    <property type="entry name" value="Glycosyltransf_2"/>
</dbReference>
<dbReference type="EMBL" id="FOXH01000020">
    <property type="protein sequence ID" value="SFQ45996.1"/>
    <property type="molecule type" value="Genomic_DNA"/>
</dbReference>
<dbReference type="SUPFAM" id="SSF53448">
    <property type="entry name" value="Nucleotide-diphospho-sugar transferases"/>
    <property type="match status" value="1"/>
</dbReference>
<dbReference type="AlphaFoldDB" id="A0A1I5YP35"/>
<accession>A0A1I5YP35</accession>
<keyword evidence="2" id="KW-0808">Transferase</keyword>
<organism evidence="2 3">
    <name type="scientific">Pseudarcicella hirudinis</name>
    <dbReference type="NCBI Taxonomy" id="1079859"/>
    <lineage>
        <taxon>Bacteria</taxon>
        <taxon>Pseudomonadati</taxon>
        <taxon>Bacteroidota</taxon>
        <taxon>Cytophagia</taxon>
        <taxon>Cytophagales</taxon>
        <taxon>Flectobacillaceae</taxon>
        <taxon>Pseudarcicella</taxon>
    </lineage>
</organism>
<dbReference type="OrthoDB" id="9801954at2"/>
<dbReference type="GO" id="GO:0016740">
    <property type="term" value="F:transferase activity"/>
    <property type="evidence" value="ECO:0007669"/>
    <property type="project" value="UniProtKB-KW"/>
</dbReference>
<keyword evidence="3" id="KW-1185">Reference proteome</keyword>